<evidence type="ECO:0000256" key="11">
    <source>
        <dbReference type="ARBA" id="ARBA00049080"/>
    </source>
</evidence>
<feature type="active site" description="Proton donor" evidence="13">
    <location>
        <position position="126"/>
    </location>
</feature>
<name>A0ABT0GFZ3_9GAMM</name>
<feature type="domain" description="Dihydrodipicolinate reductase C-terminal" evidence="15">
    <location>
        <begin position="97"/>
        <end position="228"/>
    </location>
</feature>
<gene>
    <name evidence="13 16" type="primary">dapB</name>
    <name evidence="16" type="ORF">M0G41_05460</name>
</gene>
<feature type="binding site" evidence="13">
    <location>
        <begin position="67"/>
        <end position="69"/>
    </location>
    <ligand>
        <name>NAD(+)</name>
        <dbReference type="ChEBI" id="CHEBI:57540"/>
    </ligand>
</feature>
<evidence type="ECO:0000256" key="6">
    <source>
        <dbReference type="ARBA" id="ARBA00023002"/>
    </source>
</evidence>
<reference evidence="16" key="1">
    <citation type="submission" date="2022-04" db="EMBL/GenBank/DDBJ databases">
        <title>Lysobacter sp. CAU 1642 isolated from sea sand.</title>
        <authorList>
            <person name="Kim W."/>
        </authorList>
    </citation>
    <scope>NUCLEOTIDE SEQUENCE</scope>
    <source>
        <strain evidence="16">CAU 1642</strain>
    </source>
</reference>
<proteinExistence type="inferred from homology"/>
<keyword evidence="3 13" id="KW-0028">Amino-acid biosynthesis</keyword>
<comment type="catalytic activity">
    <reaction evidence="12 13">
        <text>(S)-2,3,4,5-tetrahydrodipicolinate + NAD(+) + H2O = (2S,4S)-4-hydroxy-2,3,4,5-tetrahydrodipicolinate + NADH + H(+)</text>
        <dbReference type="Rhea" id="RHEA:35323"/>
        <dbReference type="ChEBI" id="CHEBI:15377"/>
        <dbReference type="ChEBI" id="CHEBI:15378"/>
        <dbReference type="ChEBI" id="CHEBI:16845"/>
        <dbReference type="ChEBI" id="CHEBI:57540"/>
        <dbReference type="ChEBI" id="CHEBI:57945"/>
        <dbReference type="ChEBI" id="CHEBI:67139"/>
        <dbReference type="EC" id="1.17.1.8"/>
    </reaction>
</comment>
<evidence type="ECO:0000256" key="4">
    <source>
        <dbReference type="ARBA" id="ARBA00022857"/>
    </source>
</evidence>
<evidence type="ECO:0000256" key="5">
    <source>
        <dbReference type="ARBA" id="ARBA00022915"/>
    </source>
</evidence>
<evidence type="ECO:0000256" key="7">
    <source>
        <dbReference type="ARBA" id="ARBA00023027"/>
    </source>
</evidence>
<feature type="binding site" evidence="13">
    <location>
        <begin position="3"/>
        <end position="8"/>
    </location>
    <ligand>
        <name>NAD(+)</name>
        <dbReference type="ChEBI" id="CHEBI:57540"/>
    </ligand>
</feature>
<dbReference type="NCBIfam" id="TIGR00036">
    <property type="entry name" value="dapB"/>
    <property type="match status" value="1"/>
</dbReference>
<keyword evidence="5 13" id="KW-0220">Diaminopimelate biosynthesis</keyword>
<feature type="binding site" evidence="13">
    <location>
        <position position="34"/>
    </location>
    <ligand>
        <name>NADP(+)</name>
        <dbReference type="ChEBI" id="CHEBI:58349"/>
    </ligand>
</feature>
<dbReference type="SUPFAM" id="SSF51735">
    <property type="entry name" value="NAD(P)-binding Rossmann-fold domains"/>
    <property type="match status" value="1"/>
</dbReference>
<evidence type="ECO:0000259" key="14">
    <source>
        <dbReference type="Pfam" id="PF01113"/>
    </source>
</evidence>
<feature type="binding site" evidence="13">
    <location>
        <begin position="91"/>
        <end position="94"/>
    </location>
    <ligand>
        <name>NAD(+)</name>
        <dbReference type="ChEBI" id="CHEBI:57540"/>
    </ligand>
</feature>
<dbReference type="InterPro" id="IPR036291">
    <property type="entry name" value="NAD(P)-bd_dom_sf"/>
</dbReference>
<evidence type="ECO:0000256" key="12">
    <source>
        <dbReference type="ARBA" id="ARBA00049396"/>
    </source>
</evidence>
<evidence type="ECO:0000256" key="1">
    <source>
        <dbReference type="ARBA" id="ARBA00006642"/>
    </source>
</evidence>
<dbReference type="InterPro" id="IPR022664">
    <property type="entry name" value="DapB_N_CS"/>
</dbReference>
<evidence type="ECO:0000256" key="3">
    <source>
        <dbReference type="ARBA" id="ARBA00022605"/>
    </source>
</evidence>
<evidence type="ECO:0000256" key="8">
    <source>
        <dbReference type="ARBA" id="ARBA00023154"/>
    </source>
</evidence>
<evidence type="ECO:0000313" key="17">
    <source>
        <dbReference type="Proteomes" id="UP001431449"/>
    </source>
</evidence>
<evidence type="ECO:0000256" key="13">
    <source>
        <dbReference type="HAMAP-Rule" id="MF_00102"/>
    </source>
</evidence>
<comment type="function">
    <text evidence="13">Catalyzes the conversion of 4-hydroxy-tetrahydrodipicolinate (HTPA) to tetrahydrodipicolinate.</text>
</comment>
<feature type="active site" description="Proton donor/acceptor" evidence="13">
    <location>
        <position position="122"/>
    </location>
</feature>
<keyword evidence="17" id="KW-1185">Reference proteome</keyword>
<keyword evidence="8 13" id="KW-0457">Lysine biosynthesis</keyword>
<comment type="similarity">
    <text evidence="1 13">Belongs to the DapB family.</text>
</comment>
<organism evidence="16 17">
    <name type="scientific">Pseudomarimonas salicorniae</name>
    <dbReference type="NCBI Taxonomy" id="2933270"/>
    <lineage>
        <taxon>Bacteria</taxon>
        <taxon>Pseudomonadati</taxon>
        <taxon>Pseudomonadota</taxon>
        <taxon>Gammaproteobacteria</taxon>
        <taxon>Lysobacterales</taxon>
        <taxon>Lysobacteraceae</taxon>
        <taxon>Pseudomarimonas</taxon>
    </lineage>
</organism>
<keyword evidence="4 13" id="KW-0521">NADP</keyword>
<dbReference type="EMBL" id="JALNMH010000003">
    <property type="protein sequence ID" value="MCK7593114.1"/>
    <property type="molecule type" value="Genomic_DNA"/>
</dbReference>
<dbReference type="Pfam" id="PF01113">
    <property type="entry name" value="DapB_N"/>
    <property type="match status" value="1"/>
</dbReference>
<comment type="caution">
    <text evidence="13">Lacks conserved residue(s) required for the propagation of feature annotation.</text>
</comment>
<dbReference type="Pfam" id="PF05173">
    <property type="entry name" value="DapB_C"/>
    <property type="match status" value="1"/>
</dbReference>
<evidence type="ECO:0000256" key="10">
    <source>
        <dbReference type="ARBA" id="ARBA00038983"/>
    </source>
</evidence>
<feature type="binding site" evidence="13">
    <location>
        <begin position="132"/>
        <end position="133"/>
    </location>
    <ligand>
        <name>(S)-2,3,4,5-tetrahydrodipicolinate</name>
        <dbReference type="ChEBI" id="CHEBI:16845"/>
    </ligand>
</feature>
<feature type="binding site" evidence="13">
    <location>
        <position position="123"/>
    </location>
    <ligand>
        <name>(S)-2,3,4,5-tetrahydrodipicolinate</name>
        <dbReference type="ChEBI" id="CHEBI:16845"/>
    </ligand>
</feature>
<dbReference type="Gene3D" id="3.40.50.720">
    <property type="entry name" value="NAD(P)-binding Rossmann-like Domain"/>
    <property type="match status" value="1"/>
</dbReference>
<dbReference type="PANTHER" id="PTHR20836">
    <property type="entry name" value="DIHYDRODIPICOLINATE REDUCTASE"/>
    <property type="match status" value="1"/>
</dbReference>
<dbReference type="GO" id="GO:0008839">
    <property type="term" value="F:4-hydroxy-tetrahydrodipicolinate reductase"/>
    <property type="evidence" value="ECO:0007669"/>
    <property type="project" value="UniProtKB-EC"/>
</dbReference>
<dbReference type="SUPFAM" id="SSF55347">
    <property type="entry name" value="Glyceraldehyde-3-phosphate dehydrogenase-like, C-terminal domain"/>
    <property type="match status" value="1"/>
</dbReference>
<dbReference type="EC" id="1.17.1.8" evidence="10 13"/>
<comment type="caution">
    <text evidence="13">Was originally thought to be a dihydrodipicolinate reductase (DHDPR), catalyzing the conversion of dihydrodipicolinate to tetrahydrodipicolinate. However, it was shown in E.coli that the substrate of the enzymatic reaction is not dihydrodipicolinate (DHDP) but in fact (2S,4S)-4-hydroxy-2,3,4,5-tetrahydrodipicolinic acid (HTPA), the product released by the DapA-catalyzed reaction.</text>
</comment>
<dbReference type="Proteomes" id="UP001431449">
    <property type="component" value="Unassembled WGS sequence"/>
</dbReference>
<dbReference type="InterPro" id="IPR000846">
    <property type="entry name" value="DapB_N"/>
</dbReference>
<dbReference type="PROSITE" id="PS01298">
    <property type="entry name" value="DAPB"/>
    <property type="match status" value="1"/>
</dbReference>
<evidence type="ECO:0000256" key="2">
    <source>
        <dbReference type="ARBA" id="ARBA00022490"/>
    </source>
</evidence>
<dbReference type="HAMAP" id="MF_00102">
    <property type="entry name" value="DapB"/>
    <property type="match status" value="1"/>
</dbReference>
<comment type="caution">
    <text evidence="16">The sequence shown here is derived from an EMBL/GenBank/DDBJ whole genome shotgun (WGS) entry which is preliminary data.</text>
</comment>
<evidence type="ECO:0000313" key="16">
    <source>
        <dbReference type="EMBL" id="MCK7593114.1"/>
    </source>
</evidence>
<accession>A0ABT0GFZ3</accession>
<keyword evidence="6 13" id="KW-0560">Oxidoreductase</keyword>
<comment type="catalytic activity">
    <reaction evidence="11 13">
        <text>(S)-2,3,4,5-tetrahydrodipicolinate + NADP(+) + H2O = (2S,4S)-4-hydroxy-2,3,4,5-tetrahydrodipicolinate + NADPH + H(+)</text>
        <dbReference type="Rhea" id="RHEA:35331"/>
        <dbReference type="ChEBI" id="CHEBI:15377"/>
        <dbReference type="ChEBI" id="CHEBI:15378"/>
        <dbReference type="ChEBI" id="CHEBI:16845"/>
        <dbReference type="ChEBI" id="CHEBI:57783"/>
        <dbReference type="ChEBI" id="CHEBI:58349"/>
        <dbReference type="ChEBI" id="CHEBI:67139"/>
        <dbReference type="EC" id="1.17.1.8"/>
    </reaction>
</comment>
<keyword evidence="7 13" id="KW-0520">NAD</keyword>
<protein>
    <recommendedName>
        <fullName evidence="10 13">4-hydroxy-tetrahydrodipicolinate reductase</fullName>
        <shortName evidence="13">HTPA reductase</shortName>
        <ecNumber evidence="10 13">1.17.1.8</ecNumber>
    </recommendedName>
</protein>
<evidence type="ECO:0000256" key="9">
    <source>
        <dbReference type="ARBA" id="ARBA00037922"/>
    </source>
</evidence>
<evidence type="ECO:0000259" key="15">
    <source>
        <dbReference type="Pfam" id="PF05173"/>
    </source>
</evidence>
<comment type="subcellular location">
    <subcellularLocation>
        <location evidence="13">Cytoplasm</location>
    </subcellularLocation>
</comment>
<comment type="pathway">
    <text evidence="9 13">Amino-acid biosynthesis; L-lysine biosynthesis via DAP pathway; (S)-tetrahydrodipicolinate from L-aspartate: step 4/4.</text>
</comment>
<dbReference type="RefSeq" id="WP_248206199.1">
    <property type="nucleotide sequence ID" value="NZ_JALNMH010000003.1"/>
</dbReference>
<dbReference type="PANTHER" id="PTHR20836:SF0">
    <property type="entry name" value="4-HYDROXY-TETRAHYDRODIPICOLINATE REDUCTASE 1, CHLOROPLASTIC-RELATED"/>
    <property type="match status" value="1"/>
</dbReference>
<dbReference type="InterPro" id="IPR022663">
    <property type="entry name" value="DapB_C"/>
</dbReference>
<sequence>MQGASGRLGRAISELAGDDPALSVRAVSRDAGARLPAADVLIDVSVPDGLARSLDIARQQKLPLVCGTTGLGDEQIDALRTLASEVPVLHARNFSLGVAALARAAGEVARLLDWDVEIVEAHHRHKRDAPSGTALALGERIAEARERSPEWSERVAAPGPREPGSIGMAVLRGGSVVGDHSIHFLGEDERIELRHQAEHRRLFARGALLAARRLIGRPAAWYSFEEVLWS</sequence>
<comment type="subunit">
    <text evidence="13">Homotetramer.</text>
</comment>
<dbReference type="PIRSF" id="PIRSF000161">
    <property type="entry name" value="DHPR"/>
    <property type="match status" value="1"/>
</dbReference>
<keyword evidence="2 13" id="KW-0963">Cytoplasm</keyword>
<dbReference type="InterPro" id="IPR023940">
    <property type="entry name" value="DHDPR_bac"/>
</dbReference>
<feature type="domain" description="Dihydrodipicolinate reductase N-terminal" evidence="14">
    <location>
        <begin position="28"/>
        <end position="94"/>
    </location>
</feature>
<dbReference type="CDD" id="cd02274">
    <property type="entry name" value="DHDPR_N"/>
    <property type="match status" value="1"/>
</dbReference>
<dbReference type="Gene3D" id="3.30.360.10">
    <property type="entry name" value="Dihydrodipicolinate Reductase, domain 2"/>
    <property type="match status" value="1"/>
</dbReference>